<reference evidence="1" key="1">
    <citation type="submission" date="2023-09" db="EMBL/GenBank/DDBJ databases">
        <title>Vallitalea sediminicola and Vallitalea maricola sp. nov., anaerobic bacteria isolated from marine sediment.</title>
        <authorList>
            <person name="Hirano S."/>
            <person name="Maeda A."/>
            <person name="Terahara T."/>
            <person name="Mori K."/>
            <person name="Hamada M."/>
            <person name="Matsumoto R."/>
            <person name="Kobayashi T."/>
        </authorList>
    </citation>
    <scope>NUCLEOTIDE SEQUENCE</scope>
    <source>
        <strain evidence="1">AN17-2</strain>
    </source>
</reference>
<evidence type="ECO:0000313" key="1">
    <source>
        <dbReference type="EMBL" id="GMQ63870.1"/>
    </source>
</evidence>
<comment type="caution">
    <text evidence="1">The sequence shown here is derived from an EMBL/GenBank/DDBJ whole genome shotgun (WGS) entry which is preliminary data.</text>
</comment>
<gene>
    <name evidence="1" type="ORF">AN2V17_31060</name>
</gene>
<protein>
    <submittedName>
        <fullName evidence="1">Uncharacterized protein</fullName>
    </submittedName>
</protein>
<evidence type="ECO:0000313" key="2">
    <source>
        <dbReference type="Proteomes" id="UP001374599"/>
    </source>
</evidence>
<proteinExistence type="predicted"/>
<sequence>MKHSKKIILLLLVITMNIGTCSLVFARDIQGIESNSVIVDGVEFHGQLYAYGYVIELNVSDVVNEIPYDKAELAVRIWYKDDNGNTYTKNFGNQTVTDGYTFYELPESYINIRENYDVYKIKGWYKVYKNGDSASNTIILE</sequence>
<accession>A0ACB5ULX9</accession>
<dbReference type="EMBL" id="BTPU01000055">
    <property type="protein sequence ID" value="GMQ63870.1"/>
    <property type="molecule type" value="Genomic_DNA"/>
</dbReference>
<keyword evidence="2" id="KW-1185">Reference proteome</keyword>
<name>A0ACB5ULX9_9FIRM</name>
<dbReference type="Proteomes" id="UP001374599">
    <property type="component" value="Unassembled WGS sequence"/>
</dbReference>
<organism evidence="1 2">
    <name type="scientific">Vallitalea maricola</name>
    <dbReference type="NCBI Taxonomy" id="3074433"/>
    <lineage>
        <taxon>Bacteria</taxon>
        <taxon>Bacillati</taxon>
        <taxon>Bacillota</taxon>
        <taxon>Clostridia</taxon>
        <taxon>Lachnospirales</taxon>
        <taxon>Vallitaleaceae</taxon>
        <taxon>Vallitalea</taxon>
    </lineage>
</organism>